<accession>A0A815UQ65</accession>
<dbReference type="OrthoDB" id="10003609at2759"/>
<dbReference type="EMBL" id="CAJNOQ010023843">
    <property type="protein sequence ID" value="CAF1520637.1"/>
    <property type="molecule type" value="Genomic_DNA"/>
</dbReference>
<feature type="transmembrane region" description="Helical" evidence="1">
    <location>
        <begin position="12"/>
        <end position="35"/>
    </location>
</feature>
<organism evidence="2 4">
    <name type="scientific">Didymodactylos carnosus</name>
    <dbReference type="NCBI Taxonomy" id="1234261"/>
    <lineage>
        <taxon>Eukaryota</taxon>
        <taxon>Metazoa</taxon>
        <taxon>Spiralia</taxon>
        <taxon>Gnathifera</taxon>
        <taxon>Rotifera</taxon>
        <taxon>Eurotatoria</taxon>
        <taxon>Bdelloidea</taxon>
        <taxon>Philodinida</taxon>
        <taxon>Philodinidae</taxon>
        <taxon>Didymodactylos</taxon>
    </lineage>
</organism>
<evidence type="ECO:0000313" key="2">
    <source>
        <dbReference type="EMBL" id="CAF1520637.1"/>
    </source>
</evidence>
<evidence type="ECO:0000256" key="1">
    <source>
        <dbReference type="SAM" id="Phobius"/>
    </source>
</evidence>
<sequence length="230" mass="25752">MSINYGIIFRHILVILPISAMLTFILTLVICNSKLGKNFGRRLPNISELGLGAAHPFFAAGFTVLAPQFIAILIGRHLFLMHCNIISNDGSKRRVKIYLIIQLVVGVLTTPFMLLMGWAYGVAGRIPHLVGASGLFGLIITYAWLHSLLSWYLYLKARRTFASFEQDKSDIPYLISPIFYTICSILSLVNVAIWSKTGNSIAQYIAAGTPFLYLLPWMYGFCSTRYGYRA</sequence>
<comment type="caution">
    <text evidence="2">The sequence shown here is derived from an EMBL/GenBank/DDBJ whole genome shotgun (WGS) entry which is preliminary data.</text>
</comment>
<feature type="transmembrane region" description="Helical" evidence="1">
    <location>
        <begin position="55"/>
        <end position="76"/>
    </location>
</feature>
<evidence type="ECO:0000313" key="3">
    <source>
        <dbReference type="EMBL" id="CAF4380089.1"/>
    </source>
</evidence>
<keyword evidence="1" id="KW-0472">Membrane</keyword>
<keyword evidence="1" id="KW-1133">Transmembrane helix</keyword>
<feature type="transmembrane region" description="Helical" evidence="1">
    <location>
        <begin position="132"/>
        <end position="154"/>
    </location>
</feature>
<dbReference type="Proteomes" id="UP000681722">
    <property type="component" value="Unassembled WGS sequence"/>
</dbReference>
<evidence type="ECO:0000313" key="4">
    <source>
        <dbReference type="Proteomes" id="UP000663829"/>
    </source>
</evidence>
<dbReference type="Proteomes" id="UP000663829">
    <property type="component" value="Unassembled WGS sequence"/>
</dbReference>
<protein>
    <submittedName>
        <fullName evidence="2">Uncharacterized protein</fullName>
    </submittedName>
</protein>
<reference evidence="2" key="1">
    <citation type="submission" date="2021-02" db="EMBL/GenBank/DDBJ databases">
        <authorList>
            <person name="Nowell W R."/>
        </authorList>
    </citation>
    <scope>NUCLEOTIDE SEQUENCE</scope>
</reference>
<feature type="transmembrane region" description="Helical" evidence="1">
    <location>
        <begin position="97"/>
        <end position="120"/>
    </location>
</feature>
<dbReference type="AlphaFoldDB" id="A0A815UQ65"/>
<name>A0A815UQ65_9BILA</name>
<feature type="transmembrane region" description="Helical" evidence="1">
    <location>
        <begin position="174"/>
        <end position="195"/>
    </location>
</feature>
<keyword evidence="4" id="KW-1185">Reference proteome</keyword>
<proteinExistence type="predicted"/>
<feature type="transmembrane region" description="Helical" evidence="1">
    <location>
        <begin position="201"/>
        <end position="222"/>
    </location>
</feature>
<keyword evidence="1" id="KW-0812">Transmembrane</keyword>
<gene>
    <name evidence="2" type="ORF">GPM918_LOCUS37538</name>
    <name evidence="3" type="ORF">SRO942_LOCUS38309</name>
</gene>
<dbReference type="EMBL" id="CAJOBC010089396">
    <property type="protein sequence ID" value="CAF4380089.1"/>
    <property type="molecule type" value="Genomic_DNA"/>
</dbReference>